<dbReference type="RefSeq" id="WP_220639512.1">
    <property type="nucleotide sequence ID" value="NZ_CP080429.1"/>
</dbReference>
<protein>
    <submittedName>
        <fullName evidence="2">Thioredoxin family protein</fullName>
    </submittedName>
</protein>
<dbReference type="Proteomes" id="UP000825381">
    <property type="component" value="Chromosome"/>
</dbReference>
<name>A0ABX8V921_9FLAO</name>
<dbReference type="Pfam" id="PF13098">
    <property type="entry name" value="Thioredoxin_2"/>
    <property type="match status" value="1"/>
</dbReference>
<keyword evidence="3" id="KW-1185">Reference proteome</keyword>
<dbReference type="InterPro" id="IPR036249">
    <property type="entry name" value="Thioredoxin-like_sf"/>
</dbReference>
<evidence type="ECO:0000313" key="2">
    <source>
        <dbReference type="EMBL" id="QYJ67164.1"/>
    </source>
</evidence>
<dbReference type="InterPro" id="IPR012336">
    <property type="entry name" value="Thioredoxin-like_fold"/>
</dbReference>
<gene>
    <name evidence="2" type="ORF">K1I41_06195</name>
</gene>
<dbReference type="EMBL" id="CP080429">
    <property type="protein sequence ID" value="QYJ67164.1"/>
    <property type="molecule type" value="Genomic_DNA"/>
</dbReference>
<proteinExistence type="predicted"/>
<dbReference type="SUPFAM" id="SSF52833">
    <property type="entry name" value="Thioredoxin-like"/>
    <property type="match status" value="1"/>
</dbReference>
<accession>A0ABX8V921</accession>
<evidence type="ECO:0000313" key="3">
    <source>
        <dbReference type="Proteomes" id="UP000825381"/>
    </source>
</evidence>
<dbReference type="Gene3D" id="3.40.30.10">
    <property type="entry name" value="Glutaredoxin"/>
    <property type="match status" value="1"/>
</dbReference>
<feature type="domain" description="Thioredoxin-like fold" evidence="1">
    <location>
        <begin position="48"/>
        <end position="160"/>
    </location>
</feature>
<reference evidence="2 3" key="1">
    <citation type="submission" date="2021-07" db="EMBL/GenBank/DDBJ databases">
        <title>Flavobacterium WSW3-B6 sp.nov, isolated from seaweed.</title>
        <authorList>
            <person name="Muhammad N."/>
            <person name="Ho H."/>
            <person name="Lee Y.-J."/>
            <person name="Nguyen T."/>
            <person name="Ho J."/>
            <person name="Kim S.-G."/>
        </authorList>
    </citation>
    <scope>NUCLEOTIDE SEQUENCE [LARGE SCALE GENOMIC DNA]</scope>
    <source>
        <strain evidence="2 3">WSW3-B6</strain>
    </source>
</reference>
<evidence type="ECO:0000259" key="1">
    <source>
        <dbReference type="Pfam" id="PF13098"/>
    </source>
</evidence>
<sequence>MPTSKKQAFYSPTLQQFFIVVALVVCITTYAQKSYSTTFELLPKLMEANPKPIVIKLHASWCGICKIQDKKIEKDKELQELLKNSCYFIELDGELKETILYNGKEYGYKAYSKTNVSNELATELTQGNPSYPHWIFISANYEIIDTYGGLLKADDLKAILPKLSNY</sequence>
<organism evidence="2 3">
    <name type="scientific">Flavobacterium litorale</name>
    <dbReference type="NCBI Taxonomy" id="2856519"/>
    <lineage>
        <taxon>Bacteria</taxon>
        <taxon>Pseudomonadati</taxon>
        <taxon>Bacteroidota</taxon>
        <taxon>Flavobacteriia</taxon>
        <taxon>Flavobacteriales</taxon>
        <taxon>Flavobacteriaceae</taxon>
        <taxon>Flavobacterium</taxon>
    </lineage>
</organism>